<comment type="caution">
    <text evidence="2">The sequence shown here is derived from an EMBL/GenBank/DDBJ whole genome shotgun (WGS) entry which is preliminary data.</text>
</comment>
<keyword evidence="3" id="KW-1185">Reference proteome</keyword>
<dbReference type="InterPro" id="IPR036689">
    <property type="entry name" value="ESAT-6-like_sf"/>
</dbReference>
<accession>A0ABU7RSQ0</accession>
<feature type="region of interest" description="Disordered" evidence="1">
    <location>
        <begin position="337"/>
        <end position="365"/>
    </location>
</feature>
<organism evidence="2 3">
    <name type="scientific">Plantactinospora sonchi</name>
    <dbReference type="NCBI Taxonomy" id="1544735"/>
    <lineage>
        <taxon>Bacteria</taxon>
        <taxon>Bacillati</taxon>
        <taxon>Actinomycetota</taxon>
        <taxon>Actinomycetes</taxon>
        <taxon>Micromonosporales</taxon>
        <taxon>Micromonosporaceae</taxon>
        <taxon>Plantactinospora</taxon>
    </lineage>
</organism>
<name>A0ABU7RSQ0_9ACTN</name>
<dbReference type="Proteomes" id="UP001332243">
    <property type="component" value="Unassembled WGS sequence"/>
</dbReference>
<proteinExistence type="predicted"/>
<sequence length="365" mass="40406">MAYGSIPFNHYLLEKNLTDIGTYLTELRYIDQVVTYLDSVASSLWEVIREGLGSAGTSGHSDIVVDFTGTAPFRRAWRLPEGGGPGLSWRDQNEDEAWQQIRKYEVEAREWAGANLTTIREMVTPMLHPAGSVYLDDMIWPVRDALHRLEDHVPNDFGKLTYSLGDWKGDAAQEFAANFYHPFQHTLESHRRMLSAFAGSLASARAIVEATQQSLMNVVHHTREALLEQLRLRSQHAAADSEKSVKNVLVLASAVVPVFTSDNRWEVGLELAGAAAALGEAAMKEHVLTGSTAEELLLALTGALTVIENHSGDQYVALDREVQNVLARMKSILHRPDGEDGQLVPSRPRLVDGTDSSDFYMPAAR</sequence>
<reference evidence="2 3" key="1">
    <citation type="submission" date="2024-01" db="EMBL/GenBank/DDBJ databases">
        <title>Genome insights into Plantactinospora sonchi sp. nov.</title>
        <authorList>
            <person name="Wang L."/>
        </authorList>
    </citation>
    <scope>NUCLEOTIDE SEQUENCE [LARGE SCALE GENOMIC DNA]</scope>
    <source>
        <strain evidence="2 3">NEAU-QY2</strain>
    </source>
</reference>
<protein>
    <submittedName>
        <fullName evidence="2">Uncharacterized protein</fullName>
    </submittedName>
</protein>
<evidence type="ECO:0000313" key="2">
    <source>
        <dbReference type="EMBL" id="MEE6259514.1"/>
    </source>
</evidence>
<evidence type="ECO:0000256" key="1">
    <source>
        <dbReference type="SAM" id="MobiDB-lite"/>
    </source>
</evidence>
<dbReference type="SUPFAM" id="SSF140453">
    <property type="entry name" value="EsxAB dimer-like"/>
    <property type="match status" value="1"/>
</dbReference>
<dbReference type="EMBL" id="JAZGQK010000011">
    <property type="protein sequence ID" value="MEE6259514.1"/>
    <property type="molecule type" value="Genomic_DNA"/>
</dbReference>
<gene>
    <name evidence="2" type="ORF">V1633_13575</name>
</gene>
<evidence type="ECO:0000313" key="3">
    <source>
        <dbReference type="Proteomes" id="UP001332243"/>
    </source>
</evidence>
<dbReference type="RefSeq" id="WP_331214635.1">
    <property type="nucleotide sequence ID" value="NZ_JAZGQK010000011.1"/>
</dbReference>